<keyword evidence="2" id="KW-0472">Membrane</keyword>
<evidence type="ECO:0000313" key="4">
    <source>
        <dbReference type="EMBL" id="HIT74845.1"/>
    </source>
</evidence>
<protein>
    <submittedName>
        <fullName evidence="4">DUF4126 domain-containing protein</fullName>
    </submittedName>
</protein>
<feature type="transmembrane region" description="Helical" evidence="2">
    <location>
        <begin position="159"/>
        <end position="177"/>
    </location>
</feature>
<reference evidence="4" key="1">
    <citation type="submission" date="2020-10" db="EMBL/GenBank/DDBJ databases">
        <authorList>
            <person name="Gilroy R."/>
        </authorList>
    </citation>
    <scope>NUCLEOTIDE SEQUENCE</scope>
    <source>
        <strain evidence="4">ChiGjej1B1-24693</strain>
    </source>
</reference>
<dbReference type="Pfam" id="PF13548">
    <property type="entry name" value="DUF4126"/>
    <property type="match status" value="1"/>
</dbReference>
<name>A0A9D1GYI8_9ACTN</name>
<accession>A0A9D1GYI8</accession>
<dbReference type="InterPro" id="IPR025196">
    <property type="entry name" value="DUF4126"/>
</dbReference>
<evidence type="ECO:0000259" key="3">
    <source>
        <dbReference type="Pfam" id="PF13548"/>
    </source>
</evidence>
<feature type="transmembrane region" description="Helical" evidence="2">
    <location>
        <begin position="131"/>
        <end position="153"/>
    </location>
</feature>
<feature type="region of interest" description="Disordered" evidence="1">
    <location>
        <begin position="192"/>
        <end position="214"/>
    </location>
</feature>
<dbReference type="Proteomes" id="UP000886842">
    <property type="component" value="Unassembled WGS sequence"/>
</dbReference>
<reference evidence="4" key="2">
    <citation type="journal article" date="2021" name="PeerJ">
        <title>Extensive microbial diversity within the chicken gut microbiome revealed by metagenomics and culture.</title>
        <authorList>
            <person name="Gilroy R."/>
            <person name="Ravi A."/>
            <person name="Getino M."/>
            <person name="Pursley I."/>
            <person name="Horton D.L."/>
            <person name="Alikhan N.F."/>
            <person name="Baker D."/>
            <person name="Gharbi K."/>
            <person name="Hall N."/>
            <person name="Watson M."/>
            <person name="Adriaenssens E.M."/>
            <person name="Foster-Nyarko E."/>
            <person name="Jarju S."/>
            <person name="Secka A."/>
            <person name="Antonio M."/>
            <person name="Oren A."/>
            <person name="Chaudhuri R.R."/>
            <person name="La Ragione R."/>
            <person name="Hildebrand F."/>
            <person name="Pallen M.J."/>
        </authorList>
    </citation>
    <scope>NUCLEOTIDE SEQUENCE</scope>
    <source>
        <strain evidence="4">ChiGjej1B1-24693</strain>
    </source>
</reference>
<feature type="domain" description="DUF4126" evidence="3">
    <location>
        <begin position="6"/>
        <end position="169"/>
    </location>
</feature>
<feature type="transmembrane region" description="Helical" evidence="2">
    <location>
        <begin position="99"/>
        <end position="119"/>
    </location>
</feature>
<organism evidence="4 5">
    <name type="scientific">Candidatus Avipropionibacterium avicola</name>
    <dbReference type="NCBI Taxonomy" id="2840701"/>
    <lineage>
        <taxon>Bacteria</taxon>
        <taxon>Bacillati</taxon>
        <taxon>Actinomycetota</taxon>
        <taxon>Actinomycetes</taxon>
        <taxon>Propionibacteriales</taxon>
        <taxon>Propionibacteriaceae</taxon>
        <taxon>Propionibacteriaceae incertae sedis</taxon>
        <taxon>Candidatus Avipropionibacterium</taxon>
    </lineage>
</organism>
<gene>
    <name evidence="4" type="ORF">IAA98_04600</name>
</gene>
<proteinExistence type="predicted"/>
<sequence length="214" mass="22279">MELLPLVFATGWASGVNASVTVVVLGLLGRFADVDPVPAAFQRTDVLIVMAVLAAIELVVDKFCPWDSLLDVVGTLARPVAGGFIGALIGSSYGTGSAIGMGVVGVVAALLTHLVKMAFRLATTRPSQPAGTIALSVAEDVAVVVAVTCAFLVPGVTAVVAAALVVLGAATSFVLRGRIKDSLQRLRHLARRTQQLRPPKKPPLVERIRRGRRG</sequence>
<evidence type="ECO:0000256" key="1">
    <source>
        <dbReference type="SAM" id="MobiDB-lite"/>
    </source>
</evidence>
<comment type="caution">
    <text evidence="4">The sequence shown here is derived from an EMBL/GenBank/DDBJ whole genome shotgun (WGS) entry which is preliminary data.</text>
</comment>
<dbReference type="EMBL" id="DVLP01000141">
    <property type="protein sequence ID" value="HIT74845.1"/>
    <property type="molecule type" value="Genomic_DNA"/>
</dbReference>
<evidence type="ECO:0000313" key="5">
    <source>
        <dbReference type="Proteomes" id="UP000886842"/>
    </source>
</evidence>
<keyword evidence="2" id="KW-1133">Transmembrane helix</keyword>
<dbReference type="AlphaFoldDB" id="A0A9D1GYI8"/>
<keyword evidence="2" id="KW-0812">Transmembrane</keyword>
<evidence type="ECO:0000256" key="2">
    <source>
        <dbReference type="SAM" id="Phobius"/>
    </source>
</evidence>